<dbReference type="InterPro" id="IPR001683">
    <property type="entry name" value="PX_dom"/>
</dbReference>
<dbReference type="SUPFAM" id="SSF64268">
    <property type="entry name" value="PX domain"/>
    <property type="match status" value="1"/>
</dbReference>
<keyword evidence="4" id="KW-1185">Reference proteome</keyword>
<evidence type="ECO:0000256" key="1">
    <source>
        <dbReference type="SAM" id="MobiDB-lite"/>
    </source>
</evidence>
<dbReference type="PANTHER" id="PTHR10555">
    <property type="entry name" value="SORTING NEXIN"/>
    <property type="match status" value="1"/>
</dbReference>
<protein>
    <submittedName>
        <fullName evidence="3">Sorting nexin</fullName>
    </submittedName>
</protein>
<feature type="domain" description="PX" evidence="2">
    <location>
        <begin position="209"/>
        <end position="332"/>
    </location>
</feature>
<dbReference type="SMART" id="SM00312">
    <property type="entry name" value="PX"/>
    <property type="match status" value="1"/>
</dbReference>
<reference evidence="3" key="1">
    <citation type="submission" date="2022-08" db="EMBL/GenBank/DDBJ databases">
        <title>Novel sulfate-reducing endosymbionts in the free-living metamonad Anaeramoeba.</title>
        <authorList>
            <person name="Jerlstrom-Hultqvist J."/>
            <person name="Cepicka I."/>
            <person name="Gallot-Lavallee L."/>
            <person name="Salas-Leiva D."/>
            <person name="Curtis B.A."/>
            <person name="Zahonova K."/>
            <person name="Pipaliya S."/>
            <person name="Dacks J."/>
            <person name="Roger A.J."/>
        </authorList>
    </citation>
    <scope>NUCLEOTIDE SEQUENCE</scope>
    <source>
        <strain evidence="3">Schooner1</strain>
    </source>
</reference>
<evidence type="ECO:0000313" key="4">
    <source>
        <dbReference type="Proteomes" id="UP001150062"/>
    </source>
</evidence>
<accession>A0ABQ8XTM9</accession>
<feature type="region of interest" description="Disordered" evidence="1">
    <location>
        <begin position="36"/>
        <end position="184"/>
    </location>
</feature>
<dbReference type="Gene3D" id="1.20.1270.60">
    <property type="entry name" value="Arfaptin homology (AH) domain/BAR domain"/>
    <property type="match status" value="1"/>
</dbReference>
<feature type="compositionally biased region" description="Basic and acidic residues" evidence="1">
    <location>
        <begin position="159"/>
        <end position="172"/>
    </location>
</feature>
<name>A0ABQ8XTM9_9EUKA</name>
<sequence length="581" mass="68338">MSDLDFFDLLQYSKQYTSNDSDSCYSEEELNEINFCSSSTNSDSNEDLEYFGGKTEIGSEQISNLNKNKQNVEEEEEGGEGGEDGGKTRGKSKKRKKKRINKEPGEGREKEAVGGYNEKKRKESKINEKRKDETKMSTRKNLSRPEKIRYDSTPLLLSLKKEENTNDKDRQVKQKKKIKKKSKRFENLPFNDRTSKQIMPITALDGNYNYFKIKIVSTEAGMSGMKRAIYYEIKTKKACQFVSSTHTTSMIDDFSVKRRYRDFIWFKNKLQELFPGVIFPPLPQKPMITRKIENFLEKKTKKLEQFLKYIYRHPLLSTSPLFKLFFEEELSNISQISNSEKNRLNGILLLPKKFNEYQCTKKDSKYIDNTLKTWKKLKPLLKIINNQSKKLKKVEKKQINQFNQLSLTLDKLKTIGRKKKFHKTCEIISNQMARLKKIKTVIVKISYTKLDHSLDLCIRLTESIESTEICIKKKFLKLKHSKKKKKDILQKIVKSKLNQNPNLPILQEKLSKNNEIINLLENQSQKIKGVFVKELQNMEIEKHKLFKKIFMNFCTVQHNHSIKIQNSWTNVIERLEKIQIH</sequence>
<feature type="compositionally biased region" description="Basic residues" evidence="1">
    <location>
        <begin position="88"/>
        <end position="100"/>
    </location>
</feature>
<dbReference type="Pfam" id="PF00787">
    <property type="entry name" value="PX"/>
    <property type="match status" value="1"/>
</dbReference>
<dbReference type="PROSITE" id="PS50195">
    <property type="entry name" value="PX"/>
    <property type="match status" value="1"/>
</dbReference>
<dbReference type="Proteomes" id="UP001150062">
    <property type="component" value="Unassembled WGS sequence"/>
</dbReference>
<dbReference type="Gene3D" id="3.30.1520.10">
    <property type="entry name" value="Phox-like domain"/>
    <property type="match status" value="1"/>
</dbReference>
<organism evidence="3 4">
    <name type="scientific">Anaeramoeba flamelloides</name>
    <dbReference type="NCBI Taxonomy" id="1746091"/>
    <lineage>
        <taxon>Eukaryota</taxon>
        <taxon>Metamonada</taxon>
        <taxon>Anaeramoebidae</taxon>
        <taxon>Anaeramoeba</taxon>
    </lineage>
</organism>
<dbReference type="PANTHER" id="PTHR10555:SF170">
    <property type="entry name" value="FI18122P1"/>
    <property type="match status" value="1"/>
</dbReference>
<feature type="compositionally biased region" description="Basic and acidic residues" evidence="1">
    <location>
        <begin position="101"/>
        <end position="136"/>
    </location>
</feature>
<comment type="caution">
    <text evidence="3">The sequence shown here is derived from an EMBL/GenBank/DDBJ whole genome shotgun (WGS) entry which is preliminary data.</text>
</comment>
<feature type="compositionally biased region" description="Basic residues" evidence="1">
    <location>
        <begin position="173"/>
        <end position="183"/>
    </location>
</feature>
<gene>
    <name evidence="3" type="ORF">M0813_28234</name>
</gene>
<evidence type="ECO:0000313" key="3">
    <source>
        <dbReference type="EMBL" id="KAJ6235960.1"/>
    </source>
</evidence>
<feature type="compositionally biased region" description="Acidic residues" evidence="1">
    <location>
        <begin position="73"/>
        <end position="83"/>
    </location>
</feature>
<proteinExistence type="predicted"/>
<feature type="compositionally biased region" description="Polar residues" evidence="1">
    <location>
        <begin position="58"/>
        <end position="69"/>
    </location>
</feature>
<dbReference type="InterPro" id="IPR036871">
    <property type="entry name" value="PX_dom_sf"/>
</dbReference>
<evidence type="ECO:0000259" key="2">
    <source>
        <dbReference type="PROSITE" id="PS50195"/>
    </source>
</evidence>
<dbReference type="InterPro" id="IPR027267">
    <property type="entry name" value="AH/BAR_dom_sf"/>
</dbReference>
<dbReference type="EMBL" id="JAOAOG010000251">
    <property type="protein sequence ID" value="KAJ6235960.1"/>
    <property type="molecule type" value="Genomic_DNA"/>
</dbReference>